<dbReference type="Gene3D" id="1.20.1260.20">
    <property type="entry name" value="PPE superfamily"/>
    <property type="match status" value="1"/>
</dbReference>
<evidence type="ECO:0008006" key="4">
    <source>
        <dbReference type="Google" id="ProtNLM"/>
    </source>
</evidence>
<dbReference type="Proteomes" id="UP001428817">
    <property type="component" value="Unassembled WGS sequence"/>
</dbReference>
<comment type="caution">
    <text evidence="2">The sequence shown here is derived from an EMBL/GenBank/DDBJ whole genome shotgun (WGS) entry which is preliminary data.</text>
</comment>
<sequence>MGLQDLYNKLQAGPGVRVIEPAAAMLGKLGGALAGSPERLHRLFSGTGVEWRGKTAAATTNALLRAGEWAQKGGQVGHAGTGKVTDYAASYADLKSKVAAPLAVPDLNFFGRVADMVGSMSDHRYAIKQNNDNAIAAARALAEHERRTNAAIAAFPQVEKPPPVTNPATDTPAAPGGRAATHPGSPVDARHQQTRHDAPPGDPYATPAPGGGSTHPAYQQNVPPPPGPPINTPGPTHNPSPPGQPPPGLVIAPPPRQPPGRPPATRAPTWERPAAPGRSPLPPGAGISPWGESPMRPRGIGAPGDPASRPGPAWSGEPTSATRPGTHGPPGMPPPGQQQPGPGVGYRSQRFNLRRHRRAETDPGEWFDMPVDDDVVSPVINPGDFGWKEDDE</sequence>
<proteinExistence type="predicted"/>
<feature type="compositionally biased region" description="Pro residues" evidence="1">
    <location>
        <begin position="222"/>
        <end position="262"/>
    </location>
</feature>
<protein>
    <recommendedName>
        <fullName evidence="4">PPE family protein</fullName>
    </recommendedName>
</protein>
<dbReference type="EMBL" id="BAABJP010000069">
    <property type="protein sequence ID" value="GAA5176628.1"/>
    <property type="molecule type" value="Genomic_DNA"/>
</dbReference>
<keyword evidence="3" id="KW-1185">Reference proteome</keyword>
<organism evidence="2 3">
    <name type="scientific">Pseudonocardia eucalypti</name>
    <dbReference type="NCBI Taxonomy" id="648755"/>
    <lineage>
        <taxon>Bacteria</taxon>
        <taxon>Bacillati</taxon>
        <taxon>Actinomycetota</taxon>
        <taxon>Actinomycetes</taxon>
        <taxon>Pseudonocardiales</taxon>
        <taxon>Pseudonocardiaceae</taxon>
        <taxon>Pseudonocardia</taxon>
    </lineage>
</organism>
<feature type="region of interest" description="Disordered" evidence="1">
    <location>
        <begin position="153"/>
        <end position="392"/>
    </location>
</feature>
<dbReference type="SUPFAM" id="SSF140459">
    <property type="entry name" value="PE/PPE dimer-like"/>
    <property type="match status" value="1"/>
</dbReference>
<feature type="compositionally biased region" description="Acidic residues" evidence="1">
    <location>
        <begin position="362"/>
        <end position="375"/>
    </location>
</feature>
<accession>A0ABP9RGQ4</accession>
<reference evidence="3" key="1">
    <citation type="journal article" date="2019" name="Int. J. Syst. Evol. Microbiol.">
        <title>The Global Catalogue of Microorganisms (GCM) 10K type strain sequencing project: providing services to taxonomists for standard genome sequencing and annotation.</title>
        <authorList>
            <consortium name="The Broad Institute Genomics Platform"/>
            <consortium name="The Broad Institute Genome Sequencing Center for Infectious Disease"/>
            <person name="Wu L."/>
            <person name="Ma J."/>
        </authorList>
    </citation>
    <scope>NUCLEOTIDE SEQUENCE [LARGE SCALE GENOMIC DNA]</scope>
    <source>
        <strain evidence="3">JCM 18303</strain>
    </source>
</reference>
<evidence type="ECO:0000256" key="1">
    <source>
        <dbReference type="SAM" id="MobiDB-lite"/>
    </source>
</evidence>
<evidence type="ECO:0000313" key="3">
    <source>
        <dbReference type="Proteomes" id="UP001428817"/>
    </source>
</evidence>
<gene>
    <name evidence="2" type="ORF">GCM10023321_85480</name>
</gene>
<name>A0ABP9RGQ4_9PSEU</name>
<dbReference type="InterPro" id="IPR038332">
    <property type="entry name" value="PPE_sf"/>
</dbReference>
<feature type="compositionally biased region" description="Basic and acidic residues" evidence="1">
    <location>
        <begin position="188"/>
        <end position="199"/>
    </location>
</feature>
<evidence type="ECO:0000313" key="2">
    <source>
        <dbReference type="EMBL" id="GAA5176628.1"/>
    </source>
</evidence>